<evidence type="ECO:0000313" key="1">
    <source>
        <dbReference type="EMBL" id="KAG8231853.1"/>
    </source>
</evidence>
<accession>A0A8K0KGE8</accession>
<keyword evidence="2" id="KW-1185">Reference proteome</keyword>
<gene>
    <name evidence="1" type="ORF">J437_LFUL017617</name>
</gene>
<name>A0A8K0KGE8_LADFU</name>
<protein>
    <recommendedName>
        <fullName evidence="3">Reverse transcriptase</fullName>
    </recommendedName>
</protein>
<dbReference type="SUPFAM" id="SSF56672">
    <property type="entry name" value="DNA/RNA polymerases"/>
    <property type="match status" value="1"/>
</dbReference>
<evidence type="ECO:0008006" key="3">
    <source>
        <dbReference type="Google" id="ProtNLM"/>
    </source>
</evidence>
<dbReference type="InterPro" id="IPR043502">
    <property type="entry name" value="DNA/RNA_pol_sf"/>
</dbReference>
<dbReference type="OrthoDB" id="6609240at2759"/>
<organism evidence="1 2">
    <name type="scientific">Ladona fulva</name>
    <name type="common">Scarce chaser dragonfly</name>
    <name type="synonym">Libellula fulva</name>
    <dbReference type="NCBI Taxonomy" id="123851"/>
    <lineage>
        <taxon>Eukaryota</taxon>
        <taxon>Metazoa</taxon>
        <taxon>Ecdysozoa</taxon>
        <taxon>Arthropoda</taxon>
        <taxon>Hexapoda</taxon>
        <taxon>Insecta</taxon>
        <taxon>Pterygota</taxon>
        <taxon>Palaeoptera</taxon>
        <taxon>Odonata</taxon>
        <taxon>Epiprocta</taxon>
        <taxon>Anisoptera</taxon>
        <taxon>Libelluloidea</taxon>
        <taxon>Libellulidae</taxon>
        <taxon>Ladona</taxon>
    </lineage>
</organism>
<comment type="caution">
    <text evidence="1">The sequence shown here is derived from an EMBL/GenBank/DDBJ whole genome shotgun (WGS) entry which is preliminary data.</text>
</comment>
<reference evidence="1" key="1">
    <citation type="submission" date="2013-04" db="EMBL/GenBank/DDBJ databases">
        <authorList>
            <person name="Qu J."/>
            <person name="Murali S.C."/>
            <person name="Bandaranaike D."/>
            <person name="Bellair M."/>
            <person name="Blankenburg K."/>
            <person name="Chao H."/>
            <person name="Dinh H."/>
            <person name="Doddapaneni H."/>
            <person name="Downs B."/>
            <person name="Dugan-Rocha S."/>
            <person name="Elkadiri S."/>
            <person name="Gnanaolivu R.D."/>
            <person name="Hernandez B."/>
            <person name="Javaid M."/>
            <person name="Jayaseelan J.C."/>
            <person name="Lee S."/>
            <person name="Li M."/>
            <person name="Ming W."/>
            <person name="Munidasa M."/>
            <person name="Muniz J."/>
            <person name="Nguyen L."/>
            <person name="Ongeri F."/>
            <person name="Osuji N."/>
            <person name="Pu L.-L."/>
            <person name="Puazo M."/>
            <person name="Qu C."/>
            <person name="Quiroz J."/>
            <person name="Raj R."/>
            <person name="Weissenberger G."/>
            <person name="Xin Y."/>
            <person name="Zou X."/>
            <person name="Han Y."/>
            <person name="Richards S."/>
            <person name="Worley K."/>
            <person name="Muzny D."/>
            <person name="Gibbs R."/>
        </authorList>
    </citation>
    <scope>NUCLEOTIDE SEQUENCE</scope>
    <source>
        <strain evidence="1">Sampled in the wild</strain>
    </source>
</reference>
<sequence>MGYRILESEVRQALKEMKRGKAPGVDELPAELMKNINDKGVENVLEDFLKTVMVPILKKKGTTECEEHRTISLISHDAKIMLRILNRRMVSKMEEGIGEEQFGFRKEMGTRDTIGLLNIIGERYLERERGLCLYALWTLKKRLIFVIRGN</sequence>
<dbReference type="EMBL" id="KZ308580">
    <property type="protein sequence ID" value="KAG8231853.1"/>
    <property type="molecule type" value="Genomic_DNA"/>
</dbReference>
<proteinExistence type="predicted"/>
<dbReference type="AlphaFoldDB" id="A0A8K0KGE8"/>
<evidence type="ECO:0000313" key="2">
    <source>
        <dbReference type="Proteomes" id="UP000792457"/>
    </source>
</evidence>
<reference evidence="1" key="2">
    <citation type="submission" date="2017-10" db="EMBL/GenBank/DDBJ databases">
        <title>Ladona fulva Genome sequencing and assembly.</title>
        <authorList>
            <person name="Murali S."/>
            <person name="Richards S."/>
            <person name="Bandaranaike D."/>
            <person name="Bellair M."/>
            <person name="Blankenburg K."/>
            <person name="Chao H."/>
            <person name="Dinh H."/>
            <person name="Doddapaneni H."/>
            <person name="Dugan-Rocha S."/>
            <person name="Elkadiri S."/>
            <person name="Gnanaolivu R."/>
            <person name="Hernandez B."/>
            <person name="Skinner E."/>
            <person name="Javaid M."/>
            <person name="Lee S."/>
            <person name="Li M."/>
            <person name="Ming W."/>
            <person name="Munidasa M."/>
            <person name="Muniz J."/>
            <person name="Nguyen L."/>
            <person name="Hughes D."/>
            <person name="Osuji N."/>
            <person name="Pu L.-L."/>
            <person name="Puazo M."/>
            <person name="Qu C."/>
            <person name="Quiroz J."/>
            <person name="Raj R."/>
            <person name="Weissenberger G."/>
            <person name="Xin Y."/>
            <person name="Zou X."/>
            <person name="Han Y."/>
            <person name="Worley K."/>
            <person name="Muzny D."/>
            <person name="Gibbs R."/>
        </authorList>
    </citation>
    <scope>NUCLEOTIDE SEQUENCE</scope>
    <source>
        <strain evidence="1">Sampled in the wild</strain>
    </source>
</reference>
<dbReference type="PANTHER" id="PTHR19446">
    <property type="entry name" value="REVERSE TRANSCRIPTASES"/>
    <property type="match status" value="1"/>
</dbReference>
<dbReference type="GO" id="GO:0071897">
    <property type="term" value="P:DNA biosynthetic process"/>
    <property type="evidence" value="ECO:0007669"/>
    <property type="project" value="UniProtKB-ARBA"/>
</dbReference>
<dbReference type="Proteomes" id="UP000792457">
    <property type="component" value="Unassembled WGS sequence"/>
</dbReference>